<comment type="caution">
    <text evidence="1">The sequence shown here is derived from an EMBL/GenBank/DDBJ whole genome shotgun (WGS) entry which is preliminary data.</text>
</comment>
<protein>
    <submittedName>
        <fullName evidence="1">Uncharacterized protein</fullName>
    </submittedName>
</protein>
<sequence>MAAKTRRSYSLFLFL</sequence>
<keyword evidence="2" id="KW-1185">Reference proteome</keyword>
<gene>
    <name evidence="1" type="ORF">HICCMSTLAB_LOCUS5760</name>
</gene>
<organism evidence="1 2">
    <name type="scientific">Cotesia congregata</name>
    <name type="common">Parasitoid wasp</name>
    <name type="synonym">Apanteles congregatus</name>
    <dbReference type="NCBI Taxonomy" id="51543"/>
    <lineage>
        <taxon>Eukaryota</taxon>
        <taxon>Metazoa</taxon>
        <taxon>Ecdysozoa</taxon>
        <taxon>Arthropoda</taxon>
        <taxon>Hexapoda</taxon>
        <taxon>Insecta</taxon>
        <taxon>Pterygota</taxon>
        <taxon>Neoptera</taxon>
        <taxon>Endopterygota</taxon>
        <taxon>Hymenoptera</taxon>
        <taxon>Apocrita</taxon>
        <taxon>Ichneumonoidea</taxon>
        <taxon>Braconidae</taxon>
        <taxon>Microgastrinae</taxon>
        <taxon>Cotesia</taxon>
    </lineage>
</organism>
<dbReference type="EMBL" id="CAJNRD030001119">
    <property type="protein sequence ID" value="CAG5090825.1"/>
    <property type="molecule type" value="Genomic_DNA"/>
</dbReference>
<reference evidence="1" key="1">
    <citation type="submission" date="2021-04" db="EMBL/GenBank/DDBJ databases">
        <authorList>
            <person name="Chebbi M.A.C M."/>
        </authorList>
    </citation>
    <scope>NUCLEOTIDE SEQUENCE</scope>
</reference>
<evidence type="ECO:0000313" key="1">
    <source>
        <dbReference type="EMBL" id="CAG5090825.1"/>
    </source>
</evidence>
<accession>A0A8J2MGV2</accession>
<name>A0A8J2MGV2_COTCN</name>
<dbReference type="Proteomes" id="UP000786811">
    <property type="component" value="Unassembled WGS sequence"/>
</dbReference>
<proteinExistence type="predicted"/>
<evidence type="ECO:0000313" key="2">
    <source>
        <dbReference type="Proteomes" id="UP000786811"/>
    </source>
</evidence>